<proteinExistence type="inferred from homology"/>
<feature type="domain" description="STAS" evidence="2">
    <location>
        <begin position="1"/>
        <end position="95"/>
    </location>
</feature>
<dbReference type="InterPro" id="IPR002645">
    <property type="entry name" value="STAS_dom"/>
</dbReference>
<keyword evidence="4" id="KW-1185">Reference proteome</keyword>
<comment type="similarity">
    <text evidence="1">Belongs to the anti-sigma-factor antagonist family.</text>
</comment>
<gene>
    <name evidence="3" type="ORF">GBAR_LOCUS18156</name>
</gene>
<dbReference type="SUPFAM" id="SSF52091">
    <property type="entry name" value="SpoIIaa-like"/>
    <property type="match status" value="1"/>
</dbReference>
<reference evidence="3" key="1">
    <citation type="submission" date="2023-03" db="EMBL/GenBank/DDBJ databases">
        <authorList>
            <person name="Steffen K."/>
            <person name="Cardenas P."/>
        </authorList>
    </citation>
    <scope>NUCLEOTIDE SEQUENCE</scope>
</reference>
<dbReference type="PROSITE" id="PS50801">
    <property type="entry name" value="STAS"/>
    <property type="match status" value="1"/>
</dbReference>
<dbReference type="Proteomes" id="UP001174909">
    <property type="component" value="Unassembled WGS sequence"/>
</dbReference>
<evidence type="ECO:0000256" key="1">
    <source>
        <dbReference type="ARBA" id="ARBA00009013"/>
    </source>
</evidence>
<name>A0AA35SMX7_GEOBA</name>
<sequence>MNGRLDGVSGPDLEARIAAIVERGDVRVVLECGQMAYVSSAGLRVLLISARKCQQGGGKLAIAALQPECRSVMEMSGFLSIIECHETNEAALAAVA</sequence>
<dbReference type="EMBL" id="CASHTH010002581">
    <property type="protein sequence ID" value="CAI8032062.1"/>
    <property type="molecule type" value="Genomic_DNA"/>
</dbReference>
<dbReference type="InterPro" id="IPR003658">
    <property type="entry name" value="Anti-sigma_ant"/>
</dbReference>
<evidence type="ECO:0000313" key="4">
    <source>
        <dbReference type="Proteomes" id="UP001174909"/>
    </source>
</evidence>
<dbReference type="NCBIfam" id="TIGR00377">
    <property type="entry name" value="ant_ant_sig"/>
    <property type="match status" value="1"/>
</dbReference>
<evidence type="ECO:0000313" key="3">
    <source>
        <dbReference type="EMBL" id="CAI8032062.1"/>
    </source>
</evidence>
<dbReference type="GO" id="GO:0043856">
    <property type="term" value="F:anti-sigma factor antagonist activity"/>
    <property type="evidence" value="ECO:0007669"/>
    <property type="project" value="InterPro"/>
</dbReference>
<dbReference type="Gene3D" id="3.30.750.24">
    <property type="entry name" value="STAS domain"/>
    <property type="match status" value="1"/>
</dbReference>
<dbReference type="CDD" id="cd07043">
    <property type="entry name" value="STAS_anti-anti-sigma_factors"/>
    <property type="match status" value="1"/>
</dbReference>
<comment type="caution">
    <text evidence="3">The sequence shown here is derived from an EMBL/GenBank/DDBJ whole genome shotgun (WGS) entry which is preliminary data.</text>
</comment>
<dbReference type="PANTHER" id="PTHR33495">
    <property type="entry name" value="ANTI-SIGMA FACTOR ANTAGONIST TM_1081-RELATED-RELATED"/>
    <property type="match status" value="1"/>
</dbReference>
<dbReference type="Pfam" id="PF01740">
    <property type="entry name" value="STAS"/>
    <property type="match status" value="1"/>
</dbReference>
<dbReference type="PANTHER" id="PTHR33495:SF14">
    <property type="entry name" value="ANTI-SIGMA FACTOR ANTAGONIST"/>
    <property type="match status" value="1"/>
</dbReference>
<protein>
    <submittedName>
        <fullName evidence="3">Anti-sigma factor antagonist BtrV</fullName>
    </submittedName>
</protein>
<dbReference type="InterPro" id="IPR036513">
    <property type="entry name" value="STAS_dom_sf"/>
</dbReference>
<accession>A0AA35SMX7</accession>
<organism evidence="3 4">
    <name type="scientific">Geodia barretti</name>
    <name type="common">Barrett's horny sponge</name>
    <dbReference type="NCBI Taxonomy" id="519541"/>
    <lineage>
        <taxon>Eukaryota</taxon>
        <taxon>Metazoa</taxon>
        <taxon>Porifera</taxon>
        <taxon>Demospongiae</taxon>
        <taxon>Heteroscleromorpha</taxon>
        <taxon>Tetractinellida</taxon>
        <taxon>Astrophorina</taxon>
        <taxon>Geodiidae</taxon>
        <taxon>Geodia</taxon>
    </lineage>
</organism>
<evidence type="ECO:0000259" key="2">
    <source>
        <dbReference type="PROSITE" id="PS50801"/>
    </source>
</evidence>
<dbReference type="AlphaFoldDB" id="A0AA35SMX7"/>